<comment type="caution">
    <text evidence="3">The sequence shown here is derived from an EMBL/GenBank/DDBJ whole genome shotgun (WGS) entry which is preliminary data.</text>
</comment>
<evidence type="ECO:0000313" key="4">
    <source>
        <dbReference type="Proteomes" id="UP001595453"/>
    </source>
</evidence>
<organism evidence="3 4">
    <name type="scientific">Pseudoalteromonas fenneropenaei</name>
    <dbReference type="NCBI Taxonomy" id="1737459"/>
    <lineage>
        <taxon>Bacteria</taxon>
        <taxon>Pseudomonadati</taxon>
        <taxon>Pseudomonadota</taxon>
        <taxon>Gammaproteobacteria</taxon>
        <taxon>Alteromonadales</taxon>
        <taxon>Pseudoalteromonadaceae</taxon>
        <taxon>Pseudoalteromonas</taxon>
    </lineage>
</organism>
<dbReference type="InterPro" id="IPR007335">
    <property type="entry name" value="DUF413"/>
</dbReference>
<proteinExistence type="inferred from homology"/>
<gene>
    <name evidence="3" type="ORF">ACFOEE_18185</name>
</gene>
<dbReference type="EMBL" id="JBHRSD010000039">
    <property type="protein sequence ID" value="MFC3034440.1"/>
    <property type="molecule type" value="Genomic_DNA"/>
</dbReference>
<reference evidence="4" key="1">
    <citation type="journal article" date="2019" name="Int. J. Syst. Evol. Microbiol.">
        <title>The Global Catalogue of Microorganisms (GCM) 10K type strain sequencing project: providing services to taxonomists for standard genome sequencing and annotation.</title>
        <authorList>
            <consortium name="The Broad Institute Genomics Platform"/>
            <consortium name="The Broad Institute Genome Sequencing Center for Infectious Disease"/>
            <person name="Wu L."/>
            <person name="Ma J."/>
        </authorList>
    </citation>
    <scope>NUCLEOTIDE SEQUENCE [LARGE SCALE GENOMIC DNA]</scope>
    <source>
        <strain evidence="4">KCTC 42730</strain>
    </source>
</reference>
<dbReference type="Pfam" id="PF04219">
    <property type="entry name" value="DUF413"/>
    <property type="match status" value="1"/>
</dbReference>
<dbReference type="Proteomes" id="UP001595453">
    <property type="component" value="Unassembled WGS sequence"/>
</dbReference>
<name>A0ABV7CP42_9GAMM</name>
<keyword evidence="4" id="KW-1185">Reference proteome</keyword>
<protein>
    <recommendedName>
        <fullName evidence="2">Macrodomain Ori protein</fullName>
    </recommendedName>
</protein>
<evidence type="ECO:0000256" key="1">
    <source>
        <dbReference type="ARBA" id="ARBA00093464"/>
    </source>
</evidence>
<evidence type="ECO:0000256" key="2">
    <source>
        <dbReference type="ARBA" id="ARBA00093628"/>
    </source>
</evidence>
<sequence length="122" mass="13660">MNNNLSELRSAFASPKAFYDDANFPRGFARSGHFTLAESEVLENHGVVLKGLYNKTLEPQNSFQTQFVNVMQNGLEPSNVVERAWVKYLKLTTSKAKFHTLFGRSRLVAENVPAASSSDDDF</sequence>
<evidence type="ECO:0000313" key="3">
    <source>
        <dbReference type="EMBL" id="MFC3034440.1"/>
    </source>
</evidence>
<comment type="similarity">
    <text evidence="1">Belongs to the MaoP family.</text>
</comment>
<dbReference type="RefSeq" id="WP_377127724.1">
    <property type="nucleotide sequence ID" value="NZ_JBHRSD010000039.1"/>
</dbReference>
<accession>A0ABV7CP42</accession>